<feature type="transmembrane region" description="Helical" evidence="3">
    <location>
        <begin position="404"/>
        <end position="429"/>
    </location>
</feature>
<feature type="transmembrane region" description="Helical" evidence="3">
    <location>
        <begin position="441"/>
        <end position="464"/>
    </location>
</feature>
<evidence type="ECO:0000256" key="1">
    <source>
        <dbReference type="ARBA" id="ARBA00004141"/>
    </source>
</evidence>
<keyword evidence="3" id="KW-0812">Transmembrane</keyword>
<evidence type="ECO:0000256" key="4">
    <source>
        <dbReference type="SAM" id="SignalP"/>
    </source>
</evidence>
<feature type="transmembrane region" description="Helical" evidence="3">
    <location>
        <begin position="151"/>
        <end position="173"/>
    </location>
</feature>
<keyword evidence="3" id="KW-1133">Transmembrane helix</keyword>
<feature type="domain" description="Major facilitator superfamily (MFS) profile" evidence="5">
    <location>
        <begin position="308"/>
        <end position="508"/>
    </location>
</feature>
<dbReference type="InterPro" id="IPR020846">
    <property type="entry name" value="MFS_dom"/>
</dbReference>
<dbReference type="GO" id="GO:0022857">
    <property type="term" value="F:transmembrane transporter activity"/>
    <property type="evidence" value="ECO:0007669"/>
    <property type="project" value="InterPro"/>
</dbReference>
<feature type="transmembrane region" description="Helical" evidence="3">
    <location>
        <begin position="59"/>
        <end position="77"/>
    </location>
</feature>
<evidence type="ECO:0000313" key="6">
    <source>
        <dbReference type="EMBL" id="KAG2443312.1"/>
    </source>
</evidence>
<feature type="transmembrane region" description="Helical" evidence="3">
    <location>
        <begin position="354"/>
        <end position="373"/>
    </location>
</feature>
<dbReference type="InterPro" id="IPR036259">
    <property type="entry name" value="MFS_trans_sf"/>
</dbReference>
<dbReference type="Pfam" id="PF07690">
    <property type="entry name" value="MFS_1"/>
    <property type="match status" value="1"/>
</dbReference>
<evidence type="ECO:0000313" key="7">
    <source>
        <dbReference type="Proteomes" id="UP000613740"/>
    </source>
</evidence>
<comment type="caution">
    <text evidence="6">The sequence shown here is derived from an EMBL/GenBank/DDBJ whole genome shotgun (WGS) entry which is preliminary data.</text>
</comment>
<feature type="compositionally biased region" description="Low complexity" evidence="2">
    <location>
        <begin position="280"/>
        <end position="300"/>
    </location>
</feature>
<feature type="compositionally biased region" description="Gly residues" evidence="2">
    <location>
        <begin position="222"/>
        <end position="234"/>
    </location>
</feature>
<keyword evidence="3" id="KW-0472">Membrane</keyword>
<proteinExistence type="predicted"/>
<feature type="transmembrane region" description="Helical" evidence="3">
    <location>
        <begin position="83"/>
        <end position="99"/>
    </location>
</feature>
<dbReference type="InterPro" id="IPR011701">
    <property type="entry name" value="MFS"/>
</dbReference>
<dbReference type="Gene3D" id="1.20.1250.20">
    <property type="entry name" value="MFS general substrate transporter like domains"/>
    <property type="match status" value="2"/>
</dbReference>
<feature type="transmembrane region" description="Helical" evidence="3">
    <location>
        <begin position="309"/>
        <end position="334"/>
    </location>
</feature>
<dbReference type="SUPFAM" id="SSF103473">
    <property type="entry name" value="MFS general substrate transporter"/>
    <property type="match status" value="1"/>
</dbReference>
<evidence type="ECO:0000259" key="5">
    <source>
        <dbReference type="PROSITE" id="PS50850"/>
    </source>
</evidence>
<dbReference type="EMBL" id="JAEHOD010000031">
    <property type="protein sequence ID" value="KAG2443312.1"/>
    <property type="molecule type" value="Genomic_DNA"/>
</dbReference>
<keyword evidence="4" id="KW-0732">Signal</keyword>
<feature type="region of interest" description="Disordered" evidence="2">
    <location>
        <begin position="214"/>
        <end position="302"/>
    </location>
</feature>
<dbReference type="Proteomes" id="UP000613740">
    <property type="component" value="Unassembled WGS sequence"/>
</dbReference>
<feature type="transmembrane region" description="Helical" evidence="3">
    <location>
        <begin position="380"/>
        <end position="398"/>
    </location>
</feature>
<comment type="subcellular location">
    <subcellularLocation>
        <location evidence="1">Membrane</location>
        <topology evidence="1">Multi-pass membrane protein</topology>
    </subcellularLocation>
</comment>
<feature type="transmembrane region" description="Helical" evidence="3">
    <location>
        <begin position="30"/>
        <end position="52"/>
    </location>
</feature>
<gene>
    <name evidence="6" type="ORF">HYH02_009379</name>
</gene>
<feature type="chain" id="PRO_5032281800" description="Major facilitator superfamily (MFS) profile domain-containing protein" evidence="4">
    <location>
        <begin position="21"/>
        <end position="508"/>
    </location>
</feature>
<feature type="transmembrane region" description="Helical" evidence="3">
    <location>
        <begin position="120"/>
        <end position="139"/>
    </location>
</feature>
<protein>
    <recommendedName>
        <fullName evidence="5">Major facilitator superfamily (MFS) profile domain-containing protein</fullName>
    </recommendedName>
</protein>
<dbReference type="GO" id="GO:0016020">
    <property type="term" value="C:membrane"/>
    <property type="evidence" value="ECO:0007669"/>
    <property type="project" value="UniProtKB-SubCell"/>
</dbReference>
<sequence length="508" mass="51438">MGWCLQVAIIFIQLSTSTLAARAYGGDAVSTLPAGIMMAAATLTATPGTLLMRTRGRRPVMLVPAVAAVAGAGLMAVAANFELLWLLVVGSIPLGVSFAQANNLRFAAIEFAPAGSEPQALSAVVTGAVLAAVAGPEVARHTRNAMEPAYVGTYIFMTGLTVLYVALICVIEFHRTAALMEEKQAAAAAAAAQKAAAEAAAAEGLAKVESAALSRSSSGSSVDGGSGSSVGGPTSGAATAGAATPKSPVLPGATAPAALAAASEPPQPPKTPAQQPPTPTSTLTPTSPLTTSASASTSALNPRPRPLRALFLGAGYLVPAATAALVYGGMAGLMTASPLALKDSGYDFGQTTQVIQVHILCMFVPSLFTGHVIQLISARWTMALGALVQLGGNAVFYAGRTLGIYFAGNAVVGLGWNWAYVGASALVAASYQPHEKFLAQGVLDCGVLLCTGIAVVLAGVLYAGLGWTHYVSLFMGVNGFMLALDVWLLARLERPKFAAAMKKRGPGA</sequence>
<dbReference type="PROSITE" id="PS50850">
    <property type="entry name" value="MFS"/>
    <property type="match status" value="1"/>
</dbReference>
<feature type="transmembrane region" description="Helical" evidence="3">
    <location>
        <begin position="470"/>
        <end position="490"/>
    </location>
</feature>
<dbReference type="OrthoDB" id="6612291at2759"/>
<dbReference type="PANTHER" id="PTHR23534">
    <property type="entry name" value="MFS PERMEASE"/>
    <property type="match status" value="1"/>
</dbReference>
<keyword evidence="7" id="KW-1185">Reference proteome</keyword>
<dbReference type="AlphaFoldDB" id="A0A835TGG9"/>
<feature type="compositionally biased region" description="Low complexity" evidence="2">
    <location>
        <begin position="235"/>
        <end position="264"/>
    </location>
</feature>
<organism evidence="6 7">
    <name type="scientific">Chlamydomonas schloesseri</name>
    <dbReference type="NCBI Taxonomy" id="2026947"/>
    <lineage>
        <taxon>Eukaryota</taxon>
        <taxon>Viridiplantae</taxon>
        <taxon>Chlorophyta</taxon>
        <taxon>core chlorophytes</taxon>
        <taxon>Chlorophyceae</taxon>
        <taxon>CS clade</taxon>
        <taxon>Chlamydomonadales</taxon>
        <taxon>Chlamydomonadaceae</taxon>
        <taxon>Chlamydomonas</taxon>
    </lineage>
</organism>
<evidence type="ECO:0000256" key="3">
    <source>
        <dbReference type="SAM" id="Phobius"/>
    </source>
</evidence>
<feature type="signal peptide" evidence="4">
    <location>
        <begin position="1"/>
        <end position="20"/>
    </location>
</feature>
<dbReference type="PANTHER" id="PTHR23534:SF1">
    <property type="entry name" value="MAJOR FACILITATOR SUPERFAMILY PROTEIN"/>
    <property type="match status" value="1"/>
</dbReference>
<accession>A0A835TGG9</accession>
<evidence type="ECO:0000256" key="2">
    <source>
        <dbReference type="SAM" id="MobiDB-lite"/>
    </source>
</evidence>
<reference evidence="6" key="1">
    <citation type="journal article" date="2020" name="bioRxiv">
        <title>Comparative genomics of Chlamydomonas.</title>
        <authorList>
            <person name="Craig R.J."/>
            <person name="Hasan A.R."/>
            <person name="Ness R.W."/>
            <person name="Keightley P.D."/>
        </authorList>
    </citation>
    <scope>NUCLEOTIDE SEQUENCE</scope>
    <source>
        <strain evidence="6">CCAP 11/173</strain>
    </source>
</reference>
<feature type="compositionally biased region" description="Pro residues" evidence="2">
    <location>
        <begin position="265"/>
        <end position="279"/>
    </location>
</feature>
<name>A0A835TGG9_9CHLO</name>